<keyword evidence="2 3" id="KW-1005">Bacterial flagellum biogenesis</keyword>
<evidence type="ECO:0000256" key="1">
    <source>
        <dbReference type="ARBA" id="ARBA00010577"/>
    </source>
</evidence>
<keyword evidence="6" id="KW-1185">Reference proteome</keyword>
<dbReference type="InterPro" id="IPR005648">
    <property type="entry name" value="FlgD"/>
</dbReference>
<comment type="similarity">
    <text evidence="1 3">Belongs to the FlgD family.</text>
</comment>
<dbReference type="Proteomes" id="UP000286268">
    <property type="component" value="Chromosome"/>
</dbReference>
<organism evidence="5 6">
    <name type="scientific">Clostridium manihotivorum</name>
    <dbReference type="NCBI Taxonomy" id="2320868"/>
    <lineage>
        <taxon>Bacteria</taxon>
        <taxon>Bacillati</taxon>
        <taxon>Bacillota</taxon>
        <taxon>Clostridia</taxon>
        <taxon>Eubacteriales</taxon>
        <taxon>Clostridiaceae</taxon>
        <taxon>Clostridium</taxon>
    </lineage>
</organism>
<dbReference type="AlphaFoldDB" id="A0A410DRL9"/>
<evidence type="ECO:0000256" key="3">
    <source>
        <dbReference type="RuleBase" id="RU362076"/>
    </source>
</evidence>
<evidence type="ECO:0000256" key="4">
    <source>
        <dbReference type="SAM" id="MobiDB-lite"/>
    </source>
</evidence>
<keyword evidence="5" id="KW-0282">Flagellum</keyword>
<feature type="compositionally biased region" description="Polar residues" evidence="4">
    <location>
        <begin position="1"/>
        <end position="23"/>
    </location>
</feature>
<dbReference type="GO" id="GO:0044781">
    <property type="term" value="P:bacterial-type flagellum organization"/>
    <property type="evidence" value="ECO:0007669"/>
    <property type="project" value="UniProtKB-UniRule"/>
</dbReference>
<name>A0A410DRL9_9CLOT</name>
<protein>
    <recommendedName>
        <fullName evidence="3">Basal-body rod modification protein FlgD</fullName>
    </recommendedName>
</protein>
<dbReference type="RefSeq" id="WP_128212491.1">
    <property type="nucleotide sequence ID" value="NZ_CP025746.1"/>
</dbReference>
<evidence type="ECO:0000256" key="2">
    <source>
        <dbReference type="ARBA" id="ARBA00022795"/>
    </source>
</evidence>
<keyword evidence="5" id="KW-0966">Cell projection</keyword>
<dbReference type="KEGG" id="cmah:C1I91_08480"/>
<keyword evidence="5" id="KW-0969">Cilium</keyword>
<proteinExistence type="inferred from homology"/>
<comment type="function">
    <text evidence="3">Required for flagellar hook formation. May act as a scaffolding protein.</text>
</comment>
<feature type="region of interest" description="Disordered" evidence="4">
    <location>
        <begin position="1"/>
        <end position="31"/>
    </location>
</feature>
<accession>A0A410DRL9</accession>
<dbReference type="OrthoDB" id="280334at2"/>
<dbReference type="Pfam" id="PF03963">
    <property type="entry name" value="FlgD"/>
    <property type="match status" value="1"/>
</dbReference>
<evidence type="ECO:0000313" key="6">
    <source>
        <dbReference type="Proteomes" id="UP000286268"/>
    </source>
</evidence>
<evidence type="ECO:0000313" key="5">
    <source>
        <dbReference type="EMBL" id="QAA31680.1"/>
    </source>
</evidence>
<sequence>MATDINSSNVVTSYDGSRATTRGTKIIQPGKDMDKNSFLKILSAELSNQDPDNAKDSTQYISQMAQFTSMEQMANLNTTMSSFASNSLVGKGVTMKDTDSSGTPYTGVIKAVATKNGETTISVAVSVNGQNEYKDFPMSNIDTVLDVPDSTIAPITNINGNMSFLSAASLIGKQAEFSDKDASGNAYKGIVKGVSKENGVINLSVKVDGQDTLKTFTYDKLTKVNAVE</sequence>
<reference evidence="5 6" key="1">
    <citation type="submission" date="2018-01" db="EMBL/GenBank/DDBJ databases">
        <title>Genome Sequencing and Assembly of Anaerobacter polyendosporus strain CT4.</title>
        <authorList>
            <person name="Tachaapaikoon C."/>
            <person name="Sutheeworapong S."/>
            <person name="Jenjaroenpun P."/>
            <person name="Wongsurawat T."/>
            <person name="Nookeaw I."/>
            <person name="Cheawchanlertfa P."/>
            <person name="Kosugi A."/>
            <person name="Cheevadhanarak S."/>
            <person name="Ratanakhanokchai K."/>
        </authorList>
    </citation>
    <scope>NUCLEOTIDE SEQUENCE [LARGE SCALE GENOMIC DNA]</scope>
    <source>
        <strain evidence="5 6">CT4</strain>
    </source>
</reference>
<gene>
    <name evidence="5" type="ORF">C1I91_08480</name>
</gene>
<dbReference type="EMBL" id="CP025746">
    <property type="protein sequence ID" value="QAA31680.1"/>
    <property type="molecule type" value="Genomic_DNA"/>
</dbReference>